<accession>A0ABT6EVI2</accession>
<evidence type="ECO:0000259" key="3">
    <source>
        <dbReference type="Pfam" id="PF05368"/>
    </source>
</evidence>
<dbReference type="Pfam" id="PF05368">
    <property type="entry name" value="NmrA"/>
    <property type="match status" value="1"/>
</dbReference>
<comment type="caution">
    <text evidence="4">The sequence shown here is derived from an EMBL/GenBank/DDBJ whole genome shotgun (WGS) entry which is preliminary data.</text>
</comment>
<keyword evidence="5" id="KW-1185">Reference proteome</keyword>
<organism evidence="4 5">
    <name type="scientific">Candidatus Synechococcus calcipolaris G9</name>
    <dbReference type="NCBI Taxonomy" id="1497997"/>
    <lineage>
        <taxon>Bacteria</taxon>
        <taxon>Bacillati</taxon>
        <taxon>Cyanobacteriota</taxon>
        <taxon>Cyanophyceae</taxon>
        <taxon>Synechococcales</taxon>
        <taxon>Synechococcaceae</taxon>
        <taxon>Synechococcus</taxon>
    </lineage>
</organism>
<dbReference type="InterPro" id="IPR036291">
    <property type="entry name" value="NAD(P)-bd_dom_sf"/>
</dbReference>
<feature type="domain" description="NmrA-like" evidence="3">
    <location>
        <begin position="2"/>
        <end position="243"/>
    </location>
</feature>
<reference evidence="4" key="2">
    <citation type="submission" date="2022-01" db="EMBL/GenBank/DDBJ databases">
        <authorList>
            <person name="Zivanovic Y."/>
            <person name="Moreira D."/>
            <person name="Lopez-Garcia P."/>
        </authorList>
    </citation>
    <scope>NUCLEOTIDE SEQUENCE</scope>
    <source>
        <strain evidence="4">G9</strain>
    </source>
</reference>
<dbReference type="Gene3D" id="3.40.50.720">
    <property type="entry name" value="NAD(P)-binding Rossmann-like Domain"/>
    <property type="match status" value="1"/>
</dbReference>
<proteinExistence type="predicted"/>
<dbReference type="PANTHER" id="PTHR47128:SF2">
    <property type="entry name" value="PROTEIN HIGH CHLOROPHYLL FLUORESCENCE PHENOTYPE 244, CHLOROPLASTIC"/>
    <property type="match status" value="1"/>
</dbReference>
<dbReference type="PANTHER" id="PTHR47128">
    <property type="match status" value="1"/>
</dbReference>
<dbReference type="InterPro" id="IPR008030">
    <property type="entry name" value="NmrA-like"/>
</dbReference>
<dbReference type="Proteomes" id="UP001154265">
    <property type="component" value="Unassembled WGS sequence"/>
</dbReference>
<reference evidence="4" key="1">
    <citation type="journal article" date="2022" name="Genome Biol. Evol.">
        <title>A New Gene Family Diagnostic for Intracellular Biomineralization of Amorphous Ca Carbonates by Cyanobacteria.</title>
        <authorList>
            <person name="Benzerara K."/>
            <person name="Duprat E."/>
            <person name="Bitard-Feildel T."/>
            <person name="Caumes G."/>
            <person name="Cassier-Chauvat C."/>
            <person name="Chauvat F."/>
            <person name="Dezi M."/>
            <person name="Diop S.I."/>
            <person name="Gaschignard G."/>
            <person name="Gorgen S."/>
            <person name="Gugger M."/>
            <person name="Lopez-Garcia P."/>
            <person name="Millet M."/>
            <person name="Skouri-Panet F."/>
            <person name="Moreira D."/>
            <person name="Callebaut I."/>
        </authorList>
    </citation>
    <scope>NUCLEOTIDE SEQUENCE</scope>
    <source>
        <strain evidence="4">G9</strain>
    </source>
</reference>
<keyword evidence="1" id="KW-0602">Photosynthesis</keyword>
<protein>
    <submittedName>
        <fullName evidence="4">SDR family oxidoreductase</fullName>
    </submittedName>
</protein>
<evidence type="ECO:0000256" key="2">
    <source>
        <dbReference type="ARBA" id="ARBA00023276"/>
    </source>
</evidence>
<evidence type="ECO:0000256" key="1">
    <source>
        <dbReference type="ARBA" id="ARBA00022531"/>
    </source>
</evidence>
<dbReference type="EMBL" id="JAKKUT010000001">
    <property type="protein sequence ID" value="MDG2989539.1"/>
    <property type="molecule type" value="Genomic_DNA"/>
</dbReference>
<evidence type="ECO:0000313" key="5">
    <source>
        <dbReference type="Proteomes" id="UP001154265"/>
    </source>
</evidence>
<evidence type="ECO:0000313" key="4">
    <source>
        <dbReference type="EMBL" id="MDG2989539.1"/>
    </source>
</evidence>
<dbReference type="InterPro" id="IPR044256">
    <property type="entry name" value="HCF244-like"/>
</dbReference>
<gene>
    <name evidence="4" type="ORF">L3556_01125</name>
</gene>
<dbReference type="RefSeq" id="WP_277865461.1">
    <property type="nucleotide sequence ID" value="NZ_JAKKUT010000001.1"/>
</dbReference>
<name>A0ABT6EVI2_9SYNE</name>
<sequence>MTLLVVGATGTLGRQIVRRGLDQGHAVTCLVRSLRKATFLREWGATLVQGDLCQPDTLGTALEGVTTLIDAATTRPTDSRSIKAVDWQGKLNLINASKAAGVEHYLFFSIMGSELYPHVPLMDIKNCTEQFLAESGLPYTILRPCGFFQGLIGQYAIPILENQAVWVMGEATAIAYMDTQDVARFAIAGVDRPDILGRTFDLAGPKSWSPEQIIALCERLSGQQAKITRMPIGLLRTARNITQFFEWGWNIADRLAFTEVISSGKALDASMDEVYAAFGLDSQETLTLEAYMQDYFNRILRKLKELDYEKNKQKKKSRKRSPFKSAP</sequence>
<dbReference type="SUPFAM" id="SSF51735">
    <property type="entry name" value="NAD(P)-binding Rossmann-fold domains"/>
    <property type="match status" value="1"/>
</dbReference>
<keyword evidence="2" id="KW-0604">Photosystem II</keyword>
<dbReference type="CDD" id="cd05243">
    <property type="entry name" value="SDR_a5"/>
    <property type="match status" value="1"/>
</dbReference>